<feature type="compositionally biased region" description="Basic and acidic residues" evidence="7">
    <location>
        <begin position="564"/>
        <end position="577"/>
    </location>
</feature>
<dbReference type="GO" id="GO:0003924">
    <property type="term" value="F:GTPase activity"/>
    <property type="evidence" value="ECO:0007669"/>
    <property type="project" value="InterPro"/>
</dbReference>
<dbReference type="CDD" id="cd09912">
    <property type="entry name" value="DLP_2"/>
    <property type="match status" value="2"/>
</dbReference>
<dbReference type="PATRIC" id="fig|1398.22.peg.874"/>
<organism evidence="9 10">
    <name type="scientific">Heyndrickxia coagulans</name>
    <name type="common">Weizmannia coagulans</name>
    <dbReference type="NCBI Taxonomy" id="1398"/>
    <lineage>
        <taxon>Bacteria</taxon>
        <taxon>Bacillati</taxon>
        <taxon>Bacillota</taxon>
        <taxon>Bacilli</taxon>
        <taxon>Bacillales</taxon>
        <taxon>Bacillaceae</taxon>
        <taxon>Heyndrickxia</taxon>
    </lineage>
</organism>
<name>A0A133KY10_HEYCO</name>
<evidence type="ECO:0000256" key="6">
    <source>
        <dbReference type="SAM" id="Coils"/>
    </source>
</evidence>
<feature type="domain" description="Dynamin N-terminal" evidence="8">
    <location>
        <begin position="52"/>
        <end position="206"/>
    </location>
</feature>
<evidence type="ECO:0000256" key="2">
    <source>
        <dbReference type="ARBA" id="ARBA00022741"/>
    </source>
</evidence>
<gene>
    <name evidence="9" type="ORF">HMPREF3213_00868</name>
</gene>
<dbReference type="EMBL" id="LRPN01000030">
    <property type="protein sequence ID" value="KWZ84345.1"/>
    <property type="molecule type" value="Genomic_DNA"/>
</dbReference>
<dbReference type="Proteomes" id="UP000070376">
    <property type="component" value="Unassembled WGS sequence"/>
</dbReference>
<comment type="subcellular location">
    <subcellularLocation>
        <location evidence="1">Membrane</location>
    </subcellularLocation>
</comment>
<keyword evidence="4" id="KW-0342">GTP-binding</keyword>
<keyword evidence="3" id="KW-0378">Hydrolase</keyword>
<keyword evidence="5" id="KW-0472">Membrane</keyword>
<feature type="region of interest" description="Disordered" evidence="7">
    <location>
        <begin position="564"/>
        <end position="592"/>
    </location>
</feature>
<accession>A0A133KY10</accession>
<evidence type="ECO:0000256" key="7">
    <source>
        <dbReference type="SAM" id="MobiDB-lite"/>
    </source>
</evidence>
<dbReference type="SUPFAM" id="SSF52540">
    <property type="entry name" value="P-loop containing nucleoside triphosphate hydrolases"/>
    <property type="match status" value="2"/>
</dbReference>
<dbReference type="AlphaFoldDB" id="A0A133KY10"/>
<evidence type="ECO:0000313" key="9">
    <source>
        <dbReference type="EMBL" id="KWZ84345.1"/>
    </source>
</evidence>
<evidence type="ECO:0000259" key="8">
    <source>
        <dbReference type="Pfam" id="PF00350"/>
    </source>
</evidence>
<proteinExistence type="predicted"/>
<evidence type="ECO:0000313" key="10">
    <source>
        <dbReference type="Proteomes" id="UP000070376"/>
    </source>
</evidence>
<dbReference type="InterPro" id="IPR027094">
    <property type="entry name" value="Mitofusin_fam"/>
</dbReference>
<comment type="caution">
    <text evidence="9">The sequence shown here is derived from an EMBL/GenBank/DDBJ whole genome shotgun (WGS) entry which is preliminary data.</text>
</comment>
<keyword evidence="6" id="KW-0175">Coiled coil</keyword>
<dbReference type="PANTHER" id="PTHR10465">
    <property type="entry name" value="TRANSMEMBRANE GTPASE FZO1"/>
    <property type="match status" value="1"/>
</dbReference>
<feature type="coiled-coil region" evidence="6">
    <location>
        <begin position="948"/>
        <end position="982"/>
    </location>
</feature>
<feature type="coiled-coil region" evidence="6">
    <location>
        <begin position="507"/>
        <end position="534"/>
    </location>
</feature>
<dbReference type="Gene3D" id="3.40.50.300">
    <property type="entry name" value="P-loop containing nucleotide triphosphate hydrolases"/>
    <property type="match status" value="2"/>
</dbReference>
<dbReference type="GO" id="GO:0016020">
    <property type="term" value="C:membrane"/>
    <property type="evidence" value="ECO:0007669"/>
    <property type="project" value="UniProtKB-SubCell"/>
</dbReference>
<evidence type="ECO:0000256" key="1">
    <source>
        <dbReference type="ARBA" id="ARBA00004370"/>
    </source>
</evidence>
<dbReference type="InterPro" id="IPR045063">
    <property type="entry name" value="Dynamin_N"/>
</dbReference>
<keyword evidence="2" id="KW-0547">Nucleotide-binding</keyword>
<dbReference type="InterPro" id="IPR027417">
    <property type="entry name" value="P-loop_NTPase"/>
</dbReference>
<evidence type="ECO:0000256" key="5">
    <source>
        <dbReference type="ARBA" id="ARBA00023136"/>
    </source>
</evidence>
<reference evidence="10" key="1">
    <citation type="submission" date="2016-01" db="EMBL/GenBank/DDBJ databases">
        <authorList>
            <person name="Mitreva M."/>
            <person name="Pepin K.H."/>
            <person name="Mihindukulasuriya K.A."/>
            <person name="Fulton R."/>
            <person name="Fronick C."/>
            <person name="O'Laughlin M."/>
            <person name="Miner T."/>
            <person name="Herter B."/>
            <person name="Rosa B.A."/>
            <person name="Cordes M."/>
            <person name="Tomlinson C."/>
            <person name="Wollam A."/>
            <person name="Palsikar V.B."/>
            <person name="Mardis E.R."/>
            <person name="Wilson R.K."/>
        </authorList>
    </citation>
    <scope>NUCLEOTIDE SEQUENCE [LARGE SCALE GENOMIC DNA]</scope>
    <source>
        <strain evidence="10">GED7749B</strain>
    </source>
</reference>
<evidence type="ECO:0000256" key="3">
    <source>
        <dbReference type="ARBA" id="ARBA00022801"/>
    </source>
</evidence>
<dbReference type="Pfam" id="PF00350">
    <property type="entry name" value="Dynamin_N"/>
    <property type="match status" value="2"/>
</dbReference>
<sequence>MGSKVMAKLQEKSKNTTRILSLIEHFRQNGDEQRVEKAKNLLKKVRREDFHIAFCGHFSAGKSTMINALLGSRVLPSSPIPTSANLVKIEKGTEDCAIVYEKGEAPLIFHAPYDFEVVKNYCKKGHVQEIEITKPDSDLPAGLTVMDTPGVDSTNDAHRIATESAIYMADLVFYVMDYNHVQSELNFTFTKELLDHGLELYLIINQIDKHQSEELPFSAFRRGVENAFASWHVQPGGIFYTSLKDPDHPDNEFGRLKALIDHAVSEKSARLERSVEASLSVLEKEHDDWLEAQYAPQKAAYEEVLAKYSGTGKTEAYEAEQEWLEKERALLTRIENWDEDTRQKLQTLLDGAYLMPFETREKAKAYLESMQKDFHAGGFFAKKKKTEEARKQRLHDFYAALEANTEAQIDWHLRPLAQEALKTLYLAGAQMLEQQAGMLKADFSEAMLAAQVKEGARLTGDYILHYCENVSDEIKRAAREAWNDWKALVLKQAALETDEQLKMVRKKAVQAKELAEAYRNLEKIERQLAEKRTELKAPAAHPEQLLAEIEKEWAGEKAHYRVYRGEKDAKQPEETGKALESPGPTEKQAGTLPPETVLAKIEQAITLLKHQHGFGRYTETLRTKSRRLKNRRYTVALFGAFSAGKSSFANALAGEKVLPVSPNPTTAAICRICPPDAAHPHKTAAVKLKTEAQMLEDVNKSLAVFGHSCRSFGEALEKIETLQAKETGKANEKVHLSFLRAFAKGFPDFNGRDGQNLNVGMEAFRRFVADETQSCFVESIDLFYDCPFTRLGITLVDTPGADSINARHTGVAFEYIKDSDAVFFVTYYNHAFARADREFLIQLGRVKEAFELDKMFFIVNAIDLASSDEEYKEVMDYVRGQLLHFGIRNPRLYGVSSLLALSGGREEAKMAEFEAGFRQFLDHDLLNMVLQSAQNELERGLEMVDAVIRDANESIETKKAKRELLRKRREEAEAILKNTKLAFFTDSVMQEQKELLYYVKQRVFYRFADFFKEAFNPATVKAAKDLPGTLQELAELIGYDFAQEMRATNVRLEAHCRKLFASQGAEWNREMKRLLPNLSVSTFEAGAHATPDFPAAFSETDLKPFEKAFRHFKNARTFFEKGGKSGMQEELQAMFEPLAQQYLDVQGEKLAGSFRSWLEEEFTKMQSEALLDIAEQFDARLEALEESVNVAEWMEIREKLVLPS</sequence>
<protein>
    <submittedName>
        <fullName evidence="9">Dynamin family protein</fullName>
    </submittedName>
</protein>
<evidence type="ECO:0000256" key="4">
    <source>
        <dbReference type="ARBA" id="ARBA00023134"/>
    </source>
</evidence>
<feature type="domain" description="Dynamin N-terminal" evidence="8">
    <location>
        <begin position="635"/>
        <end position="861"/>
    </location>
</feature>
<dbReference type="PANTHER" id="PTHR10465:SF0">
    <property type="entry name" value="SARCALUMENIN"/>
    <property type="match status" value="1"/>
</dbReference>
<dbReference type="GO" id="GO:0005525">
    <property type="term" value="F:GTP binding"/>
    <property type="evidence" value="ECO:0007669"/>
    <property type="project" value="UniProtKB-KW"/>
</dbReference>